<dbReference type="eggNOG" id="KOG1169">
    <property type="taxonomic scope" value="Eukaryota"/>
</dbReference>
<gene>
    <name evidence="2" type="ordered locus">VIT_12s0178g00060</name>
</gene>
<dbReference type="InParanoid" id="D7TG44"/>
<protein>
    <submittedName>
        <fullName evidence="2">Uncharacterized protein</fullName>
    </submittedName>
</protein>
<reference evidence="3" key="1">
    <citation type="journal article" date="2007" name="Nature">
        <title>The grapevine genome sequence suggests ancestral hexaploidization in major angiosperm phyla.</title>
        <authorList>
            <consortium name="The French-Italian Public Consortium for Grapevine Genome Characterization."/>
            <person name="Jaillon O."/>
            <person name="Aury J.-M."/>
            <person name="Noel B."/>
            <person name="Policriti A."/>
            <person name="Clepet C."/>
            <person name="Casagrande A."/>
            <person name="Choisne N."/>
            <person name="Aubourg S."/>
            <person name="Vitulo N."/>
            <person name="Jubin C."/>
            <person name="Vezzi A."/>
            <person name="Legeai F."/>
            <person name="Hugueney P."/>
            <person name="Dasilva C."/>
            <person name="Horner D."/>
            <person name="Mica E."/>
            <person name="Jublot D."/>
            <person name="Poulain J."/>
            <person name="Bruyere C."/>
            <person name="Billault A."/>
            <person name="Segurens B."/>
            <person name="Gouyvenoux M."/>
            <person name="Ugarte E."/>
            <person name="Cattonaro F."/>
            <person name="Anthouard V."/>
            <person name="Vico V."/>
            <person name="Del Fabbro C."/>
            <person name="Alaux M."/>
            <person name="Di Gaspero G."/>
            <person name="Dumas V."/>
            <person name="Felice N."/>
            <person name="Paillard S."/>
            <person name="Juman I."/>
            <person name="Moroldo M."/>
            <person name="Scalabrin S."/>
            <person name="Canaguier A."/>
            <person name="Le Clainche I."/>
            <person name="Malacrida G."/>
            <person name="Durand E."/>
            <person name="Pesole G."/>
            <person name="Laucou V."/>
            <person name="Chatelet P."/>
            <person name="Merdinoglu D."/>
            <person name="Delledonne M."/>
            <person name="Pezzotti M."/>
            <person name="Lecharny A."/>
            <person name="Scarpelli C."/>
            <person name="Artiguenave F."/>
            <person name="Pe M.E."/>
            <person name="Valle G."/>
            <person name="Morgante M."/>
            <person name="Caboche M."/>
            <person name="Adam-Blondon A.-F."/>
            <person name="Weissenbach J."/>
            <person name="Quetier F."/>
            <person name="Wincker P."/>
        </authorList>
    </citation>
    <scope>NUCLEOTIDE SEQUENCE [LARGE SCALE GENOMIC DNA]</scope>
    <source>
        <strain evidence="3">cv. Pinot noir / PN40024</strain>
    </source>
</reference>
<organism evidence="2 3">
    <name type="scientific">Vitis vinifera</name>
    <name type="common">Grape</name>
    <dbReference type="NCBI Taxonomy" id="29760"/>
    <lineage>
        <taxon>Eukaryota</taxon>
        <taxon>Viridiplantae</taxon>
        <taxon>Streptophyta</taxon>
        <taxon>Embryophyta</taxon>
        <taxon>Tracheophyta</taxon>
        <taxon>Spermatophyta</taxon>
        <taxon>Magnoliopsida</taxon>
        <taxon>eudicotyledons</taxon>
        <taxon>Gunneridae</taxon>
        <taxon>Pentapetalae</taxon>
        <taxon>rosids</taxon>
        <taxon>Vitales</taxon>
        <taxon>Vitaceae</taxon>
        <taxon>Viteae</taxon>
        <taxon>Vitis</taxon>
    </lineage>
</organism>
<dbReference type="EMBL" id="FN595785">
    <property type="protein sequence ID" value="CBI29467.3"/>
    <property type="molecule type" value="Genomic_DNA"/>
</dbReference>
<keyword evidence="3" id="KW-1185">Reference proteome</keyword>
<dbReference type="OrthoDB" id="242257at2759"/>
<dbReference type="AlphaFoldDB" id="D7TG44"/>
<evidence type="ECO:0000256" key="1">
    <source>
        <dbReference type="SAM" id="SignalP"/>
    </source>
</evidence>
<accession>D7TG44</accession>
<feature type="signal peptide" evidence="1">
    <location>
        <begin position="1"/>
        <end position="21"/>
    </location>
</feature>
<evidence type="ECO:0000313" key="2">
    <source>
        <dbReference type="EMBL" id="CBI29467.3"/>
    </source>
</evidence>
<dbReference type="Proteomes" id="UP000009183">
    <property type="component" value="Chromosome 12"/>
</dbReference>
<evidence type="ECO:0000313" key="3">
    <source>
        <dbReference type="Proteomes" id="UP000009183"/>
    </source>
</evidence>
<proteinExistence type="predicted"/>
<dbReference type="PaxDb" id="29760-VIT_12s0178g00060.t01"/>
<dbReference type="HOGENOM" id="CLU_2431448_0_0_1"/>
<sequence>MNINNIFHYFGLICSLRSIVCLNMPSFPSELDPWGKPNFRRKKKRNFTSSFVDDELLRIIGFRDDETSWGCNFSSFECPWDLSCIGTPNSL</sequence>
<keyword evidence="1" id="KW-0732">Signal</keyword>
<name>D7TG44_VITVI</name>
<feature type="chain" id="PRO_5003106250" evidence="1">
    <location>
        <begin position="22"/>
        <end position="91"/>
    </location>
</feature>